<protein>
    <submittedName>
        <fullName evidence="5">AraC family transcriptional regulator</fullName>
    </submittedName>
</protein>
<evidence type="ECO:0000313" key="6">
    <source>
        <dbReference type="Proteomes" id="UP000593818"/>
    </source>
</evidence>
<dbReference type="InterPro" id="IPR009057">
    <property type="entry name" value="Homeodomain-like_sf"/>
</dbReference>
<keyword evidence="1" id="KW-0805">Transcription regulation</keyword>
<dbReference type="InterPro" id="IPR035418">
    <property type="entry name" value="AraC-bd_2"/>
</dbReference>
<dbReference type="PROSITE" id="PS01124">
    <property type="entry name" value="HTH_ARAC_FAMILY_2"/>
    <property type="match status" value="1"/>
</dbReference>
<dbReference type="AlphaFoldDB" id="A0A7M2XL39"/>
<dbReference type="PANTHER" id="PTHR46796">
    <property type="entry name" value="HTH-TYPE TRANSCRIPTIONAL ACTIVATOR RHAS-RELATED"/>
    <property type="match status" value="1"/>
</dbReference>
<feature type="domain" description="HTH araC/xylS-type" evidence="4">
    <location>
        <begin position="194"/>
        <end position="295"/>
    </location>
</feature>
<accession>A0A7M2XL39</accession>
<proteinExistence type="predicted"/>
<gene>
    <name evidence="5" type="ORF">INP59_21735</name>
</gene>
<sequence length="300" mass="33475">MFSPHRLRCRAVDASLAAMDLDTVTLISMQYGGDSIVEPSDPLDYYAVHVPLNGHGIVRFSGEQIETGPNTAVVFSPRDEPKMRWAPDLLQIAFTVPADAMRTHLTKLTARSSGRPLVFSHSAPSKRSVATDGWINTVRMVFRTADAYRQRPLPIGLRRSLEDMLLTSLLMTQPNNWTDTLYSGVPSAAPHAVALAIERIEAEPEDNWSLARLAAETGVSARSLQEGFRRAKGMPPMTYVKNARLDLVRRRLEDPLRTDESISDIAFDAGFTHLGRFSSAFRERFGIKPSELRRTTSHRT</sequence>
<evidence type="ECO:0000256" key="2">
    <source>
        <dbReference type="ARBA" id="ARBA00023125"/>
    </source>
</evidence>
<dbReference type="InterPro" id="IPR018060">
    <property type="entry name" value="HTH_AraC"/>
</dbReference>
<dbReference type="InterPro" id="IPR018062">
    <property type="entry name" value="HTH_AraC-typ_CS"/>
</dbReference>
<dbReference type="Proteomes" id="UP000593818">
    <property type="component" value="Chromosome"/>
</dbReference>
<reference evidence="5 6" key="1">
    <citation type="submission" date="2020-10" db="EMBL/GenBank/DDBJ databases">
        <title>Whole genome sequence of oil-degrading bacteria Rhodococcus pyridinivorans strain 5Ap.</title>
        <authorList>
            <person name="Akhremchuk A.E."/>
            <person name="Valentovich L.N."/>
            <person name="Charniauskaya M.I."/>
            <person name="Bukliarevich H.A."/>
            <person name="Titok M.A."/>
        </authorList>
    </citation>
    <scope>NUCLEOTIDE SEQUENCE [LARGE SCALE GENOMIC DNA]</scope>
    <source>
        <strain evidence="5 6">5Ap</strain>
    </source>
</reference>
<dbReference type="SMART" id="SM00342">
    <property type="entry name" value="HTH_ARAC"/>
    <property type="match status" value="1"/>
</dbReference>
<dbReference type="Pfam" id="PF12833">
    <property type="entry name" value="HTH_18"/>
    <property type="match status" value="1"/>
</dbReference>
<keyword evidence="3" id="KW-0804">Transcription</keyword>
<dbReference type="InterPro" id="IPR020449">
    <property type="entry name" value="Tscrpt_reg_AraC-type_HTH"/>
</dbReference>
<dbReference type="PANTHER" id="PTHR46796:SF12">
    <property type="entry name" value="HTH-TYPE DNA-BINDING TRANSCRIPTIONAL ACTIVATOR EUTR"/>
    <property type="match status" value="1"/>
</dbReference>
<dbReference type="SUPFAM" id="SSF46689">
    <property type="entry name" value="Homeodomain-like"/>
    <property type="match status" value="2"/>
</dbReference>
<keyword evidence="6" id="KW-1185">Reference proteome</keyword>
<evidence type="ECO:0000259" key="4">
    <source>
        <dbReference type="PROSITE" id="PS01124"/>
    </source>
</evidence>
<dbReference type="Gene3D" id="1.10.10.60">
    <property type="entry name" value="Homeodomain-like"/>
    <property type="match status" value="1"/>
</dbReference>
<evidence type="ECO:0000256" key="1">
    <source>
        <dbReference type="ARBA" id="ARBA00023015"/>
    </source>
</evidence>
<dbReference type="PROSITE" id="PS00041">
    <property type="entry name" value="HTH_ARAC_FAMILY_1"/>
    <property type="match status" value="1"/>
</dbReference>
<keyword evidence="2" id="KW-0238">DNA-binding</keyword>
<dbReference type="GO" id="GO:0003700">
    <property type="term" value="F:DNA-binding transcription factor activity"/>
    <property type="evidence" value="ECO:0007669"/>
    <property type="project" value="InterPro"/>
</dbReference>
<dbReference type="InterPro" id="IPR050204">
    <property type="entry name" value="AraC_XylS_family_regulators"/>
</dbReference>
<dbReference type="PRINTS" id="PR00032">
    <property type="entry name" value="HTHARAC"/>
</dbReference>
<dbReference type="Pfam" id="PF14525">
    <property type="entry name" value="AraC_binding_2"/>
    <property type="match status" value="1"/>
</dbReference>
<organism evidence="5 6">
    <name type="scientific">Rhodococcus pyridinivorans</name>
    <dbReference type="NCBI Taxonomy" id="103816"/>
    <lineage>
        <taxon>Bacteria</taxon>
        <taxon>Bacillati</taxon>
        <taxon>Actinomycetota</taxon>
        <taxon>Actinomycetes</taxon>
        <taxon>Mycobacteriales</taxon>
        <taxon>Nocardiaceae</taxon>
        <taxon>Rhodococcus</taxon>
    </lineage>
</organism>
<dbReference type="EMBL" id="CP063450">
    <property type="protein sequence ID" value="QOV98415.1"/>
    <property type="molecule type" value="Genomic_DNA"/>
</dbReference>
<name>A0A7M2XL39_9NOCA</name>
<dbReference type="GO" id="GO:0043565">
    <property type="term" value="F:sequence-specific DNA binding"/>
    <property type="evidence" value="ECO:0007669"/>
    <property type="project" value="InterPro"/>
</dbReference>
<evidence type="ECO:0000313" key="5">
    <source>
        <dbReference type="EMBL" id="QOV98415.1"/>
    </source>
</evidence>
<evidence type="ECO:0000256" key="3">
    <source>
        <dbReference type="ARBA" id="ARBA00023163"/>
    </source>
</evidence>